<keyword evidence="1" id="KW-0812">Transmembrane</keyword>
<dbReference type="GO" id="GO:0016491">
    <property type="term" value="F:oxidoreductase activity"/>
    <property type="evidence" value="ECO:0007669"/>
    <property type="project" value="InterPro"/>
</dbReference>
<organism evidence="3 4">
    <name type="scientific">Candidatus Daviesbacteria bacterium GW2011_GWA2_40_9</name>
    <dbReference type="NCBI Taxonomy" id="1618424"/>
    <lineage>
        <taxon>Bacteria</taxon>
        <taxon>Candidatus Daviesiibacteriota</taxon>
    </lineage>
</organism>
<dbReference type="PRINTS" id="PR00409">
    <property type="entry name" value="PHDIOXRDTASE"/>
</dbReference>
<feature type="domain" description="FAD-binding FR-type" evidence="2">
    <location>
        <begin position="5"/>
        <end position="108"/>
    </location>
</feature>
<gene>
    <name evidence="3" type="ORF">UU29_C0008G0042</name>
</gene>
<dbReference type="InterPro" id="IPR001433">
    <property type="entry name" value="OxRdtase_FAD/NAD-bd"/>
</dbReference>
<dbReference type="PANTHER" id="PTHR47354:SF5">
    <property type="entry name" value="PROTEIN RFBI"/>
    <property type="match status" value="1"/>
</dbReference>
<dbReference type="CDD" id="cd00322">
    <property type="entry name" value="FNR_like"/>
    <property type="match status" value="1"/>
</dbReference>
<dbReference type="Proteomes" id="UP000034601">
    <property type="component" value="Unassembled WGS sequence"/>
</dbReference>
<keyword evidence="1" id="KW-1133">Transmembrane helix</keyword>
<dbReference type="AlphaFoldDB" id="A0A0G0U1E6"/>
<feature type="transmembrane region" description="Helical" evidence="1">
    <location>
        <begin position="115"/>
        <end position="136"/>
    </location>
</feature>
<dbReference type="Pfam" id="PF00175">
    <property type="entry name" value="NAD_binding_1"/>
    <property type="match status" value="1"/>
</dbReference>
<dbReference type="PROSITE" id="PS51384">
    <property type="entry name" value="FAD_FR"/>
    <property type="match status" value="1"/>
</dbReference>
<dbReference type="InterPro" id="IPR017938">
    <property type="entry name" value="Riboflavin_synthase-like_b-brl"/>
</dbReference>
<protein>
    <submittedName>
        <fullName evidence="3">Oxidoreductase FAD/NAD(P)-binding family protein</fullName>
    </submittedName>
</protein>
<dbReference type="SUPFAM" id="SSF63380">
    <property type="entry name" value="Riboflavin synthase domain-like"/>
    <property type="match status" value="1"/>
</dbReference>
<dbReference type="InterPro" id="IPR017927">
    <property type="entry name" value="FAD-bd_FR_type"/>
</dbReference>
<reference evidence="3 4" key="1">
    <citation type="journal article" date="2015" name="Nature">
        <title>rRNA introns, odd ribosomes, and small enigmatic genomes across a large radiation of phyla.</title>
        <authorList>
            <person name="Brown C.T."/>
            <person name="Hug L.A."/>
            <person name="Thomas B.C."/>
            <person name="Sharon I."/>
            <person name="Castelle C.J."/>
            <person name="Singh A."/>
            <person name="Wilkins M.J."/>
            <person name="Williams K.H."/>
            <person name="Banfield J.F."/>
        </authorList>
    </citation>
    <scope>NUCLEOTIDE SEQUENCE [LARGE SCALE GENOMIC DNA]</scope>
</reference>
<dbReference type="InterPro" id="IPR050415">
    <property type="entry name" value="MRET"/>
</dbReference>
<dbReference type="Gene3D" id="2.40.30.10">
    <property type="entry name" value="Translation factors"/>
    <property type="match status" value="1"/>
</dbReference>
<evidence type="ECO:0000313" key="3">
    <source>
        <dbReference type="EMBL" id="KKR82933.1"/>
    </source>
</evidence>
<keyword evidence="1" id="KW-0472">Membrane</keyword>
<evidence type="ECO:0000256" key="1">
    <source>
        <dbReference type="SAM" id="Phobius"/>
    </source>
</evidence>
<dbReference type="SUPFAM" id="SSF52343">
    <property type="entry name" value="Ferredoxin reductase-like, C-terminal NADP-linked domain"/>
    <property type="match status" value="1"/>
</dbReference>
<evidence type="ECO:0000259" key="2">
    <source>
        <dbReference type="PROSITE" id="PS51384"/>
    </source>
</evidence>
<name>A0A0G0U1E6_9BACT</name>
<sequence>MVISILDMRAKIKDKKEIAQGTLQVTFDLMGKQAKFKPGQYLFITLLNPPYLDSRGAMRHFSIVNAPGEGEIVMATRRGVSAFKKTFQEVPVGTEVELGPIEGGFLLPEETDRPLVFMAGGIGITPFMSMISYVILNKLPYQITLIYSNRSKRSTAFFKDLQAISKENSNIKVIFTMTDDEDWQGENRRIDARFIQDHLDNLNEYIYYIAGPEVMVEAIVKDLEEAGVASKSIKKERFIGYQ</sequence>
<dbReference type="Gene3D" id="3.40.50.80">
    <property type="entry name" value="Nucleotide-binding domain of ferredoxin-NADP reductase (FNR) module"/>
    <property type="match status" value="1"/>
</dbReference>
<proteinExistence type="predicted"/>
<evidence type="ECO:0000313" key="4">
    <source>
        <dbReference type="Proteomes" id="UP000034601"/>
    </source>
</evidence>
<dbReference type="EMBL" id="LCAB01000008">
    <property type="protein sequence ID" value="KKR82933.1"/>
    <property type="molecule type" value="Genomic_DNA"/>
</dbReference>
<dbReference type="PANTHER" id="PTHR47354">
    <property type="entry name" value="NADH OXIDOREDUCTASE HCR"/>
    <property type="match status" value="1"/>
</dbReference>
<dbReference type="InterPro" id="IPR039261">
    <property type="entry name" value="FNR_nucleotide-bd"/>
</dbReference>
<accession>A0A0G0U1E6</accession>
<comment type="caution">
    <text evidence="3">The sequence shown here is derived from an EMBL/GenBank/DDBJ whole genome shotgun (WGS) entry which is preliminary data.</text>
</comment>